<evidence type="ECO:0000313" key="1">
    <source>
        <dbReference type="EMBL" id="BAY19978.1"/>
    </source>
</evidence>
<gene>
    <name evidence="1" type="ORF">NIES21_58480</name>
</gene>
<dbReference type="OrthoDB" id="467505at2"/>
<dbReference type="AlphaFoldDB" id="A0A1Z4GRK5"/>
<name>A0A1Z4GRK5_9CYAN</name>
<organism evidence="1 2">
    <name type="scientific">Anabaenopsis circularis NIES-21</name>
    <dbReference type="NCBI Taxonomy" id="1085406"/>
    <lineage>
        <taxon>Bacteria</taxon>
        <taxon>Bacillati</taxon>
        <taxon>Cyanobacteriota</taxon>
        <taxon>Cyanophyceae</taxon>
        <taxon>Nostocales</taxon>
        <taxon>Nodulariaceae</taxon>
        <taxon>Anabaenopsis</taxon>
    </lineage>
</organism>
<dbReference type="EMBL" id="AP018176">
    <property type="protein sequence ID" value="BAY19978.1"/>
    <property type="molecule type" value="Genomic_DNA"/>
</dbReference>
<keyword evidence="2" id="KW-1185">Reference proteome</keyword>
<reference evidence="1 2" key="1">
    <citation type="submission" date="2017-06" db="EMBL/GenBank/DDBJ databases">
        <title>Genome sequencing of cyanobaciteial culture collection at National Institute for Environmental Studies (NIES).</title>
        <authorList>
            <person name="Hirose Y."/>
            <person name="Shimura Y."/>
            <person name="Fujisawa T."/>
            <person name="Nakamura Y."/>
            <person name="Kawachi M."/>
        </authorList>
    </citation>
    <scope>NUCLEOTIDE SEQUENCE [LARGE SCALE GENOMIC DNA]</scope>
    <source>
        <strain evidence="1 2">NIES-21</strain>
        <plasmid evidence="2">Plasmid2 dna</plasmid>
    </source>
</reference>
<evidence type="ECO:0000313" key="2">
    <source>
        <dbReference type="Proteomes" id="UP000218287"/>
    </source>
</evidence>
<geneLocation type="plasmid" evidence="2">
    <name>Plasmid2 dna</name>
</geneLocation>
<proteinExistence type="predicted"/>
<dbReference type="Proteomes" id="UP000218287">
    <property type="component" value="Plasmid Plasmid2 dna"/>
</dbReference>
<accession>A0A1Z4GRK5</accession>
<protein>
    <submittedName>
        <fullName evidence="1">Uncharacterized protein</fullName>
    </submittedName>
</protein>
<sequence length="96" mass="11309">MPRETSEANEVDRILTRLLVILITCWHETGFGHVEVKSERIKRGQIAVTIMGSTHYRYVINNDDLQNWLMNEKKLNQTESEYQISTQLNNHHQTIE</sequence>
<keyword evidence="1" id="KW-0614">Plasmid</keyword>